<dbReference type="AlphaFoldDB" id="A0A8X6QKC6"/>
<protein>
    <submittedName>
        <fullName evidence="1">Uncharacterized protein</fullName>
    </submittedName>
</protein>
<dbReference type="EMBL" id="BMAW01080372">
    <property type="protein sequence ID" value="GFU19247.1"/>
    <property type="molecule type" value="Genomic_DNA"/>
</dbReference>
<gene>
    <name evidence="1" type="ORF">NPIL_575781</name>
</gene>
<name>A0A8X6QKC6_NEPPI</name>
<proteinExistence type="predicted"/>
<sequence>MQRSSANLCSLQSSCPRGRQFGRRLFHSFLPPSSLRRRLSDGISRSLVPRRIISIDDDELGDTDDDDALERVM</sequence>
<evidence type="ECO:0000313" key="2">
    <source>
        <dbReference type="Proteomes" id="UP000887013"/>
    </source>
</evidence>
<reference evidence="1" key="1">
    <citation type="submission" date="2020-08" db="EMBL/GenBank/DDBJ databases">
        <title>Multicomponent nature underlies the extraordinary mechanical properties of spider dragline silk.</title>
        <authorList>
            <person name="Kono N."/>
            <person name="Nakamura H."/>
            <person name="Mori M."/>
            <person name="Yoshida Y."/>
            <person name="Ohtoshi R."/>
            <person name="Malay A.D."/>
            <person name="Moran D.A.P."/>
            <person name="Tomita M."/>
            <person name="Numata K."/>
            <person name="Arakawa K."/>
        </authorList>
    </citation>
    <scope>NUCLEOTIDE SEQUENCE</scope>
</reference>
<accession>A0A8X6QKC6</accession>
<evidence type="ECO:0000313" key="1">
    <source>
        <dbReference type="EMBL" id="GFU19247.1"/>
    </source>
</evidence>
<organism evidence="1 2">
    <name type="scientific">Nephila pilipes</name>
    <name type="common">Giant wood spider</name>
    <name type="synonym">Nephila maculata</name>
    <dbReference type="NCBI Taxonomy" id="299642"/>
    <lineage>
        <taxon>Eukaryota</taxon>
        <taxon>Metazoa</taxon>
        <taxon>Ecdysozoa</taxon>
        <taxon>Arthropoda</taxon>
        <taxon>Chelicerata</taxon>
        <taxon>Arachnida</taxon>
        <taxon>Araneae</taxon>
        <taxon>Araneomorphae</taxon>
        <taxon>Entelegynae</taxon>
        <taxon>Araneoidea</taxon>
        <taxon>Nephilidae</taxon>
        <taxon>Nephila</taxon>
    </lineage>
</organism>
<dbReference type="Proteomes" id="UP000887013">
    <property type="component" value="Unassembled WGS sequence"/>
</dbReference>
<keyword evidence="2" id="KW-1185">Reference proteome</keyword>
<comment type="caution">
    <text evidence="1">The sequence shown here is derived from an EMBL/GenBank/DDBJ whole genome shotgun (WGS) entry which is preliminary data.</text>
</comment>